<feature type="coiled-coil region" evidence="1">
    <location>
        <begin position="171"/>
        <end position="201"/>
    </location>
</feature>
<accession>A0AAU6PTY7</accession>
<dbReference type="KEGG" id="prae:MN210_18865"/>
<protein>
    <submittedName>
        <fullName evidence="3">DUF4062 domain-containing protein</fullName>
    </submittedName>
</protein>
<dbReference type="Pfam" id="PF13271">
    <property type="entry name" value="DUF4062"/>
    <property type="match status" value="1"/>
</dbReference>
<reference evidence="3" key="1">
    <citation type="submission" date="2024-03" db="EMBL/GenBank/DDBJ databases">
        <title>Psychrobacter raelis sp. nov. isolated from a dog with peritonitis.</title>
        <authorList>
            <person name="Schiavone A."/>
            <person name="Manzulli V."/>
            <person name="Camarda A."/>
            <person name="Cafiero M.A."/>
            <person name="Vasco I."/>
            <person name="Marino L."/>
            <person name="Pennuzzi G."/>
            <person name="Serrecchia L."/>
            <person name="Galante D."/>
            <person name="Pugliese N."/>
        </authorList>
    </citation>
    <scope>NUCLEOTIDE SEQUENCE</scope>
    <source>
        <strain evidence="3">PraFG1</strain>
    </source>
</reference>
<dbReference type="RefSeq" id="WP_338412035.1">
    <property type="nucleotide sequence ID" value="NZ_CP093310.2"/>
</dbReference>
<keyword evidence="1" id="KW-0175">Coiled coil</keyword>
<sequence>MDNRKKLQIFISSTYKDLLDERQSAVEAILKAGHIPAGMELFTASNQSQWEIIKRWIDESDVYMLILGGRYGSIDKETGKSYTHLEYEYAQSKNKPLFAVVIDDSKLENLPVNRTEKDNPDKLLSFRNKVLSYMCRFFTDTKDIKLAIHESLGQINQDYELTGWIRGNNKNSEIADEIVLLNDEIRALRKENETLKKSQQERKPKLKLSINNTDNPTFNSDLDESIDILFKEKPLIDSIPNHLKKYISEREKDSYNRSLSSITKESIEEYNSIQANIYELMTLRHPLNINLLNDGNIKANNIHIYITFPDIVSIADKTDKDLINDNLDKLNNESKDVLPKSYFHDLIEEAQNKYDEDITAHIKPNALSFLNRIPLNSHEDLILRDNRYINNLKAMSLGNNINSNMVKDNTISITKSELLHNLNANYDNYVLIPLRSGNADVTVKIICEEYLEPEIFQISISVKTIA</sequence>
<dbReference type="AlphaFoldDB" id="A0AAU6PTY7"/>
<proteinExistence type="predicted"/>
<dbReference type="Proteomes" id="UP000829560">
    <property type="component" value="Chromosome"/>
</dbReference>
<feature type="domain" description="DUF4062" evidence="2">
    <location>
        <begin position="8"/>
        <end position="90"/>
    </location>
</feature>
<evidence type="ECO:0000313" key="4">
    <source>
        <dbReference type="Proteomes" id="UP000829560"/>
    </source>
</evidence>
<keyword evidence="4" id="KW-1185">Reference proteome</keyword>
<evidence type="ECO:0000256" key="1">
    <source>
        <dbReference type="SAM" id="Coils"/>
    </source>
</evidence>
<dbReference type="InterPro" id="IPR025139">
    <property type="entry name" value="DUF4062"/>
</dbReference>
<name>A0AAU6PTY7_9GAMM</name>
<evidence type="ECO:0000259" key="2">
    <source>
        <dbReference type="Pfam" id="PF13271"/>
    </source>
</evidence>
<gene>
    <name evidence="3" type="ORF">MN210_18865</name>
</gene>
<dbReference type="EMBL" id="CP093310">
    <property type="protein sequence ID" value="WXX23870.1"/>
    <property type="molecule type" value="Genomic_DNA"/>
</dbReference>
<evidence type="ECO:0000313" key="3">
    <source>
        <dbReference type="EMBL" id="WXX23870.1"/>
    </source>
</evidence>
<organism evidence="3 4">
    <name type="scientific">Psychrobacter raelei</name>
    <dbReference type="NCBI Taxonomy" id="2565531"/>
    <lineage>
        <taxon>Bacteria</taxon>
        <taxon>Pseudomonadati</taxon>
        <taxon>Pseudomonadota</taxon>
        <taxon>Gammaproteobacteria</taxon>
        <taxon>Moraxellales</taxon>
        <taxon>Moraxellaceae</taxon>
        <taxon>Psychrobacter</taxon>
    </lineage>
</organism>